<evidence type="ECO:0000313" key="2">
    <source>
        <dbReference type="Proteomes" id="UP000275078"/>
    </source>
</evidence>
<reference evidence="1 2" key="1">
    <citation type="journal article" date="2018" name="Nat. Ecol. Evol.">
        <title>Pezizomycetes genomes reveal the molecular basis of ectomycorrhizal truffle lifestyle.</title>
        <authorList>
            <person name="Murat C."/>
            <person name="Payen T."/>
            <person name="Noel B."/>
            <person name="Kuo A."/>
            <person name="Morin E."/>
            <person name="Chen J."/>
            <person name="Kohler A."/>
            <person name="Krizsan K."/>
            <person name="Balestrini R."/>
            <person name="Da Silva C."/>
            <person name="Montanini B."/>
            <person name="Hainaut M."/>
            <person name="Levati E."/>
            <person name="Barry K.W."/>
            <person name="Belfiori B."/>
            <person name="Cichocki N."/>
            <person name="Clum A."/>
            <person name="Dockter R.B."/>
            <person name="Fauchery L."/>
            <person name="Guy J."/>
            <person name="Iotti M."/>
            <person name="Le Tacon F."/>
            <person name="Lindquist E.A."/>
            <person name="Lipzen A."/>
            <person name="Malagnac F."/>
            <person name="Mello A."/>
            <person name="Molinier V."/>
            <person name="Miyauchi S."/>
            <person name="Poulain J."/>
            <person name="Riccioni C."/>
            <person name="Rubini A."/>
            <person name="Sitrit Y."/>
            <person name="Splivallo R."/>
            <person name="Traeger S."/>
            <person name="Wang M."/>
            <person name="Zifcakova L."/>
            <person name="Wipf D."/>
            <person name="Zambonelli A."/>
            <person name="Paolocci F."/>
            <person name="Nowrousian M."/>
            <person name="Ottonello S."/>
            <person name="Baldrian P."/>
            <person name="Spatafora J.W."/>
            <person name="Henrissat B."/>
            <person name="Nagy L.G."/>
            <person name="Aury J.M."/>
            <person name="Wincker P."/>
            <person name="Grigoriev I.V."/>
            <person name="Bonfante P."/>
            <person name="Martin F.M."/>
        </authorList>
    </citation>
    <scope>NUCLEOTIDE SEQUENCE [LARGE SCALE GENOMIC DNA]</scope>
    <source>
        <strain evidence="1 2">RN42</strain>
    </source>
</reference>
<name>A0A3N4I4Y1_ASCIM</name>
<evidence type="ECO:0000313" key="1">
    <source>
        <dbReference type="EMBL" id="RPA76914.1"/>
    </source>
</evidence>
<sequence length="286" mass="32579">MLGLSGSRVPKPAFFTFFLQALRISQKAIVHEYHHLSNRRPEHRKPPYEVHLHHAFRCTKKVLARVPLISPISGKGMQLVPSAIHQVSYTLQWKREACSRVPPIFPISTSQRQPCCRTKPNFSHALLHINEFSPYEYQLMPPLDDSKTSEPAEYEYESQGINCQNIIFCSSQLRTSTDPALPFTFLREGRLRRRANEPLSAQFPPRTPCGTESLHTRFPPHEPQNVILGSRNGPTSLVSSTKHPPRIPIGRQTFSRVILNPARSSRVLSHQRKKVYVPKSVPKVST</sequence>
<dbReference type="AlphaFoldDB" id="A0A3N4I4Y1"/>
<organism evidence="1 2">
    <name type="scientific">Ascobolus immersus RN42</name>
    <dbReference type="NCBI Taxonomy" id="1160509"/>
    <lineage>
        <taxon>Eukaryota</taxon>
        <taxon>Fungi</taxon>
        <taxon>Dikarya</taxon>
        <taxon>Ascomycota</taxon>
        <taxon>Pezizomycotina</taxon>
        <taxon>Pezizomycetes</taxon>
        <taxon>Pezizales</taxon>
        <taxon>Ascobolaceae</taxon>
        <taxon>Ascobolus</taxon>
    </lineage>
</organism>
<dbReference type="Proteomes" id="UP000275078">
    <property type="component" value="Unassembled WGS sequence"/>
</dbReference>
<keyword evidence="2" id="KW-1185">Reference proteome</keyword>
<protein>
    <submittedName>
        <fullName evidence="1">Uncharacterized protein</fullName>
    </submittedName>
</protein>
<dbReference type="EMBL" id="ML119735">
    <property type="protein sequence ID" value="RPA76914.1"/>
    <property type="molecule type" value="Genomic_DNA"/>
</dbReference>
<gene>
    <name evidence="1" type="ORF">BJ508DRAFT_310662</name>
</gene>
<accession>A0A3N4I4Y1</accession>
<proteinExistence type="predicted"/>